<dbReference type="PATRIC" id="fig|679199.3.peg.89"/>
<feature type="transmembrane region" description="Helical" evidence="1">
    <location>
        <begin position="297"/>
        <end position="313"/>
    </location>
</feature>
<organism evidence="2 3">
    <name type="scientific">Alloprevotella rava F0323</name>
    <dbReference type="NCBI Taxonomy" id="679199"/>
    <lineage>
        <taxon>Bacteria</taxon>
        <taxon>Pseudomonadati</taxon>
        <taxon>Bacteroidota</taxon>
        <taxon>Bacteroidia</taxon>
        <taxon>Bacteroidales</taxon>
        <taxon>Prevotellaceae</taxon>
        <taxon>Alloprevotella</taxon>
    </lineage>
</organism>
<proteinExistence type="predicted"/>
<comment type="caution">
    <text evidence="2">The sequence shown here is derived from an EMBL/GenBank/DDBJ whole genome shotgun (WGS) entry which is preliminary data.</text>
</comment>
<keyword evidence="3" id="KW-1185">Reference proteome</keyword>
<reference evidence="2 3" key="1">
    <citation type="submission" date="2011-08" db="EMBL/GenBank/DDBJ databases">
        <title>The Genome Sequence of Prevotella sp. oral taxon 302 str. F0323.</title>
        <authorList>
            <consortium name="The Broad Institute Genome Sequencing Platform"/>
            <person name="Earl A."/>
            <person name="Ward D."/>
            <person name="Feldgarden M."/>
            <person name="Gevers D."/>
            <person name="Izard J."/>
            <person name="Blanton J.M."/>
            <person name="Baranova O.V."/>
            <person name="Tanner A.C."/>
            <person name="Dewhirst F.E."/>
            <person name="Young S.K."/>
            <person name="Zeng Q."/>
            <person name="Gargeya S."/>
            <person name="Fitzgerald M."/>
            <person name="Haas B."/>
            <person name="Abouelleil A."/>
            <person name="Alvarado L."/>
            <person name="Arachchi H.M."/>
            <person name="Berlin A."/>
            <person name="Brown A."/>
            <person name="Chapman S.B."/>
            <person name="Chen Z."/>
            <person name="Dunbar C."/>
            <person name="Freedman E."/>
            <person name="Gearin G."/>
            <person name="Gellesch M."/>
            <person name="Goldberg J."/>
            <person name="Griggs A."/>
            <person name="Gujja S."/>
            <person name="Heiman D."/>
            <person name="Howarth C."/>
            <person name="Larson L."/>
            <person name="Lui A."/>
            <person name="MacDonald P.J.P."/>
            <person name="Montmayeur A."/>
            <person name="Murphy C."/>
            <person name="Neiman D."/>
            <person name="Pearson M."/>
            <person name="Priest M."/>
            <person name="Roberts A."/>
            <person name="Saif S."/>
            <person name="Shea T."/>
            <person name="Shenoy N."/>
            <person name="Sisk P."/>
            <person name="Stolte C."/>
            <person name="Sykes S."/>
            <person name="Wortman J."/>
            <person name="Nusbaum C."/>
            <person name="Birren B."/>
        </authorList>
    </citation>
    <scope>NUCLEOTIDE SEQUENCE [LARGE SCALE GENOMIC DNA]</scope>
    <source>
        <strain evidence="2 3">F0323</strain>
    </source>
</reference>
<dbReference type="STRING" id="679199.HMPREF9332_00085"/>
<keyword evidence="1" id="KW-0812">Transmembrane</keyword>
<dbReference type="Proteomes" id="UP000015993">
    <property type="component" value="Unassembled WGS sequence"/>
</dbReference>
<feature type="transmembrane region" description="Helical" evidence="1">
    <location>
        <begin position="146"/>
        <end position="165"/>
    </location>
</feature>
<protein>
    <recommendedName>
        <fullName evidence="4">Beta-carotene 15,15'-monooxygenase</fullName>
    </recommendedName>
</protein>
<keyword evidence="1" id="KW-1133">Transmembrane helix</keyword>
<dbReference type="HOGENOM" id="CLU_062007_0_0_10"/>
<dbReference type="AlphaFoldDB" id="G5G935"/>
<feature type="transmembrane region" description="Helical" evidence="1">
    <location>
        <begin position="273"/>
        <end position="291"/>
    </location>
</feature>
<sequence>MRQIFLPFFFLLVASILSSCYYSHPNKLDHWVSTGAQYVDSVNFMIAHHYWEGYNLETTDSFQLTQTLPESFEEQEISHLMIKAKEHLVVADIRYVPTDSVDSVWVKVASEQFTQGWVREKTLLSKATPSDPISKFINNFSNSRTLIFISLLGLFILLVVIQMIWKNKRPQSFSRLFYHSTGLLAPGGWNGAFRSIYPTLLCLTISGSATLYGSIQKFVPITWVEFYFHPTVNPFSPELPLVLALFIASVWLFLIIWCTVVIDLLHRELFQQVVVHSMGLACICIILYLVFTLSVQIYIGFPLLLVYWIYAIWRYRKQHYVKLHCGNCRAEISQLGICPYCGAINK</sequence>
<dbReference type="EMBL" id="ACZK01000004">
    <property type="protein sequence ID" value="EHG24820.1"/>
    <property type="molecule type" value="Genomic_DNA"/>
</dbReference>
<keyword evidence="1" id="KW-0472">Membrane</keyword>
<name>G5G935_9BACT</name>
<dbReference type="eggNOG" id="ENOG502ZDI8">
    <property type="taxonomic scope" value="Bacteria"/>
</dbReference>
<evidence type="ECO:0000256" key="1">
    <source>
        <dbReference type="SAM" id="Phobius"/>
    </source>
</evidence>
<accession>G5G935</accession>
<evidence type="ECO:0000313" key="3">
    <source>
        <dbReference type="Proteomes" id="UP000015993"/>
    </source>
</evidence>
<evidence type="ECO:0008006" key="4">
    <source>
        <dbReference type="Google" id="ProtNLM"/>
    </source>
</evidence>
<evidence type="ECO:0000313" key="2">
    <source>
        <dbReference type="EMBL" id="EHG24820.1"/>
    </source>
</evidence>
<dbReference type="PROSITE" id="PS51257">
    <property type="entry name" value="PROKAR_LIPOPROTEIN"/>
    <property type="match status" value="1"/>
</dbReference>
<feature type="transmembrane region" description="Helical" evidence="1">
    <location>
        <begin position="239"/>
        <end position="261"/>
    </location>
</feature>
<gene>
    <name evidence="2" type="ORF">HMPREF9332_00085</name>
</gene>